<dbReference type="Pfam" id="PF12349">
    <property type="entry name" value="Sterol-sensing"/>
    <property type="match status" value="1"/>
</dbReference>
<comment type="subcellular location">
    <subcellularLocation>
        <location evidence="1">Membrane</location>
        <topology evidence="1">Multi-pass membrane protein</topology>
    </subcellularLocation>
</comment>
<keyword evidence="2 7" id="KW-0812">Transmembrane</keyword>
<proteinExistence type="inferred from homology"/>
<dbReference type="AlphaFoldDB" id="A0A433SWX9"/>
<dbReference type="GO" id="GO:0016020">
    <property type="term" value="C:membrane"/>
    <property type="evidence" value="ECO:0007669"/>
    <property type="project" value="UniProtKB-SubCell"/>
</dbReference>
<keyword evidence="10" id="KW-1185">Reference proteome</keyword>
<keyword evidence="5" id="KW-0325">Glycoprotein</keyword>
<evidence type="ECO:0000256" key="6">
    <source>
        <dbReference type="ARBA" id="ARBA00038046"/>
    </source>
</evidence>
<dbReference type="Proteomes" id="UP000271974">
    <property type="component" value="Unassembled WGS sequence"/>
</dbReference>
<reference evidence="9 10" key="1">
    <citation type="submission" date="2019-01" db="EMBL/GenBank/DDBJ databases">
        <title>A draft genome assembly of the solar-powered sea slug Elysia chlorotica.</title>
        <authorList>
            <person name="Cai H."/>
            <person name="Li Q."/>
            <person name="Fang X."/>
            <person name="Li J."/>
            <person name="Curtis N.E."/>
            <person name="Altenburger A."/>
            <person name="Shibata T."/>
            <person name="Feng M."/>
            <person name="Maeda T."/>
            <person name="Schwartz J.A."/>
            <person name="Shigenobu S."/>
            <person name="Lundholm N."/>
            <person name="Nishiyama T."/>
            <person name="Yang H."/>
            <person name="Hasebe M."/>
            <person name="Li S."/>
            <person name="Pierce S.K."/>
            <person name="Wang J."/>
        </authorList>
    </citation>
    <scope>NUCLEOTIDE SEQUENCE [LARGE SCALE GENOMIC DNA]</scope>
    <source>
        <strain evidence="9">EC2010</strain>
        <tissue evidence="9">Whole organism of an adult</tissue>
    </source>
</reference>
<accession>A0A433SWX9</accession>
<evidence type="ECO:0000313" key="10">
    <source>
        <dbReference type="Proteomes" id="UP000271974"/>
    </source>
</evidence>
<dbReference type="InterPro" id="IPR000731">
    <property type="entry name" value="SSD"/>
</dbReference>
<dbReference type="PROSITE" id="PS50156">
    <property type="entry name" value="SSD"/>
    <property type="match status" value="2"/>
</dbReference>
<evidence type="ECO:0000256" key="3">
    <source>
        <dbReference type="ARBA" id="ARBA00022989"/>
    </source>
</evidence>
<keyword evidence="4 7" id="KW-0472">Membrane</keyword>
<evidence type="ECO:0000259" key="8">
    <source>
        <dbReference type="PROSITE" id="PS50156"/>
    </source>
</evidence>
<evidence type="ECO:0000313" key="9">
    <source>
        <dbReference type="EMBL" id="RUS73814.1"/>
    </source>
</evidence>
<feature type="transmembrane region" description="Helical" evidence="7">
    <location>
        <begin position="73"/>
        <end position="97"/>
    </location>
</feature>
<feature type="transmembrane region" description="Helical" evidence="7">
    <location>
        <begin position="321"/>
        <end position="343"/>
    </location>
</feature>
<protein>
    <recommendedName>
        <fullName evidence="8">SSD domain-containing protein</fullName>
    </recommendedName>
</protein>
<feature type="domain" description="SSD" evidence="8">
    <location>
        <begin position="289"/>
        <end position="378"/>
    </location>
</feature>
<feature type="transmembrane region" description="Helical" evidence="7">
    <location>
        <begin position="50"/>
        <end position="67"/>
    </location>
</feature>
<feature type="transmembrane region" description="Helical" evidence="7">
    <location>
        <begin position="349"/>
        <end position="372"/>
    </location>
</feature>
<dbReference type="GO" id="GO:0022857">
    <property type="term" value="F:transmembrane transporter activity"/>
    <property type="evidence" value="ECO:0007669"/>
    <property type="project" value="TreeGrafter"/>
</dbReference>
<dbReference type="EMBL" id="RQTK01000897">
    <property type="protein sequence ID" value="RUS73814.1"/>
    <property type="molecule type" value="Genomic_DNA"/>
</dbReference>
<dbReference type="InterPro" id="IPR052081">
    <property type="entry name" value="Dispatched_Hh_regulator"/>
</dbReference>
<evidence type="ECO:0000256" key="5">
    <source>
        <dbReference type="ARBA" id="ARBA00023180"/>
    </source>
</evidence>
<evidence type="ECO:0000256" key="1">
    <source>
        <dbReference type="ARBA" id="ARBA00004141"/>
    </source>
</evidence>
<organism evidence="9 10">
    <name type="scientific">Elysia chlorotica</name>
    <name type="common">Eastern emerald elysia</name>
    <name type="synonym">Sea slug</name>
    <dbReference type="NCBI Taxonomy" id="188477"/>
    <lineage>
        <taxon>Eukaryota</taxon>
        <taxon>Metazoa</taxon>
        <taxon>Spiralia</taxon>
        <taxon>Lophotrochozoa</taxon>
        <taxon>Mollusca</taxon>
        <taxon>Gastropoda</taxon>
        <taxon>Heterobranchia</taxon>
        <taxon>Euthyneura</taxon>
        <taxon>Panpulmonata</taxon>
        <taxon>Sacoglossa</taxon>
        <taxon>Placobranchoidea</taxon>
        <taxon>Plakobranchidae</taxon>
        <taxon>Elysia</taxon>
    </lineage>
</organism>
<comment type="similarity">
    <text evidence="6">Belongs to the dispatched family.</text>
</comment>
<dbReference type="SUPFAM" id="SSF82866">
    <property type="entry name" value="Multidrug efflux transporter AcrB transmembrane domain"/>
    <property type="match status" value="2"/>
</dbReference>
<evidence type="ECO:0000256" key="4">
    <source>
        <dbReference type="ARBA" id="ARBA00023136"/>
    </source>
</evidence>
<feature type="transmembrane region" description="Helical" evidence="7">
    <location>
        <begin position="6"/>
        <end position="29"/>
    </location>
</feature>
<gene>
    <name evidence="9" type="ORF">EGW08_018431</name>
</gene>
<feature type="non-terminal residue" evidence="9">
    <location>
        <position position="422"/>
    </location>
</feature>
<evidence type="ECO:0000256" key="2">
    <source>
        <dbReference type="ARBA" id="ARBA00022692"/>
    </source>
</evidence>
<comment type="caution">
    <text evidence="9">The sequence shown here is derived from an EMBL/GenBank/DDBJ whole genome shotgun (WGS) entry which is preliminary data.</text>
</comment>
<evidence type="ECO:0000256" key="7">
    <source>
        <dbReference type="SAM" id="Phobius"/>
    </source>
</evidence>
<dbReference type="STRING" id="188477.A0A433SWX9"/>
<dbReference type="OrthoDB" id="429851at2759"/>
<dbReference type="InterPro" id="IPR053958">
    <property type="entry name" value="HMGCR/SNAP/NPC1-like_SSD"/>
</dbReference>
<dbReference type="PANTHER" id="PTHR45951">
    <property type="entry name" value="PROTEIN DISPATCHED-RELATED"/>
    <property type="match status" value="1"/>
</dbReference>
<dbReference type="PANTHER" id="PTHR45951:SF7">
    <property type="entry name" value="SSD DOMAIN-CONTAINING PROTEIN"/>
    <property type="match status" value="1"/>
</dbReference>
<name>A0A433SWX9_ELYCH</name>
<dbReference type="Gene3D" id="1.20.1640.10">
    <property type="entry name" value="Multidrug efflux transporter AcrB transmembrane domain"/>
    <property type="match status" value="2"/>
</dbReference>
<sequence>MLFQTSSLFLTSMAISSIMTSFLGCNLIYRVVYDFSACYRRASKSMMNTSLTTFAAFISNYLSPLMGVNTFGIFSATLVMVNFLSTIIFFPACVIMYHKDMGPNFSPALNISLPTSEIKLQPFFDDNTRLYERSHVNSGFYRYFETMASYWLNNNYTDELLPEYGTYSVMIGMSTDEFDMAPILSDPEKYYGTRLRYAAIEITLSLLHSSVDFEEGLEIYQNWEDFADREIALLPPSLQGGVQFSPGGNERNTWHDDKSNKKETLARPQSHCVFRFSLFQVIESINLSLVVGLAVDYVVHLSEAYHTSPQTRRTDKVRDMLEHMGVSVVSGAFSTLGSASFMMAAQIQFFVQFGVFLFLTIGFSLIYSLFLFTPLLSVIGPEGHTGSVLPIARWIWYKIIGRKKEDVKCETCEGKGYHGPLS</sequence>
<feature type="domain" description="SSD" evidence="8">
    <location>
        <begin position="45"/>
        <end position="96"/>
    </location>
</feature>
<keyword evidence="3 7" id="KW-1133">Transmembrane helix</keyword>